<evidence type="ECO:0000313" key="3">
    <source>
        <dbReference type="Proteomes" id="UP000271974"/>
    </source>
</evidence>
<sequence length="190" mass="21715">MTNLESCKQYVTSMPDDLEEACVSYQKFKSCVEMSEAPRSCPMFSSLMEVLYPQHIFGLYEKNCNTTHLTRAKSDQCGSLGIARIDHCIRIFALAWPSNYEEEKFSERQCTDFMTGMRCVEHSGFSRCSSIRRHFLSATRRRKNQMSTMKKLCPRMVKSNASVPAAWTPLFLLPALLLSIMGLSETRATH</sequence>
<dbReference type="EMBL" id="RQTK01001708">
    <property type="protein sequence ID" value="RUS69368.1"/>
    <property type="molecule type" value="Genomic_DNA"/>
</dbReference>
<accession>A0A3S1AWW0</accession>
<keyword evidence="3" id="KW-1185">Reference proteome</keyword>
<protein>
    <submittedName>
        <fullName evidence="2">Uncharacterized protein</fullName>
    </submittedName>
</protein>
<dbReference type="AlphaFoldDB" id="A0A3S1AWW0"/>
<organism evidence="2 3">
    <name type="scientific">Elysia chlorotica</name>
    <name type="common">Eastern emerald elysia</name>
    <name type="synonym">Sea slug</name>
    <dbReference type="NCBI Taxonomy" id="188477"/>
    <lineage>
        <taxon>Eukaryota</taxon>
        <taxon>Metazoa</taxon>
        <taxon>Spiralia</taxon>
        <taxon>Lophotrochozoa</taxon>
        <taxon>Mollusca</taxon>
        <taxon>Gastropoda</taxon>
        <taxon>Heterobranchia</taxon>
        <taxon>Euthyneura</taxon>
        <taxon>Panpulmonata</taxon>
        <taxon>Sacoglossa</taxon>
        <taxon>Placobranchoidea</taxon>
        <taxon>Plakobranchidae</taxon>
        <taxon>Elysia</taxon>
    </lineage>
</organism>
<proteinExistence type="predicted"/>
<reference evidence="2 3" key="1">
    <citation type="submission" date="2019-01" db="EMBL/GenBank/DDBJ databases">
        <title>A draft genome assembly of the solar-powered sea slug Elysia chlorotica.</title>
        <authorList>
            <person name="Cai H."/>
            <person name="Li Q."/>
            <person name="Fang X."/>
            <person name="Li J."/>
            <person name="Curtis N.E."/>
            <person name="Altenburger A."/>
            <person name="Shibata T."/>
            <person name="Feng M."/>
            <person name="Maeda T."/>
            <person name="Schwartz J.A."/>
            <person name="Shigenobu S."/>
            <person name="Lundholm N."/>
            <person name="Nishiyama T."/>
            <person name="Yang H."/>
            <person name="Hasebe M."/>
            <person name="Li S."/>
            <person name="Pierce S.K."/>
            <person name="Wang J."/>
        </authorList>
    </citation>
    <scope>NUCLEOTIDE SEQUENCE [LARGE SCALE GENOMIC DNA]</scope>
    <source>
        <strain evidence="2">EC2010</strain>
        <tissue evidence="2">Whole organism of an adult</tissue>
    </source>
</reference>
<keyword evidence="1" id="KW-0812">Transmembrane</keyword>
<comment type="caution">
    <text evidence="2">The sequence shown here is derived from an EMBL/GenBank/DDBJ whole genome shotgun (WGS) entry which is preliminary data.</text>
</comment>
<evidence type="ECO:0000313" key="2">
    <source>
        <dbReference type="EMBL" id="RUS69368.1"/>
    </source>
</evidence>
<evidence type="ECO:0000256" key="1">
    <source>
        <dbReference type="SAM" id="Phobius"/>
    </source>
</evidence>
<dbReference type="OrthoDB" id="6111332at2759"/>
<name>A0A3S1AWW0_ELYCH</name>
<keyword evidence="1" id="KW-1133">Transmembrane helix</keyword>
<keyword evidence="1" id="KW-0472">Membrane</keyword>
<dbReference type="Proteomes" id="UP000271974">
    <property type="component" value="Unassembled WGS sequence"/>
</dbReference>
<feature type="transmembrane region" description="Helical" evidence="1">
    <location>
        <begin position="165"/>
        <end position="184"/>
    </location>
</feature>
<gene>
    <name evidence="2" type="ORF">EGW08_022870</name>
</gene>
<feature type="non-terminal residue" evidence="2">
    <location>
        <position position="190"/>
    </location>
</feature>